<evidence type="ECO:0000259" key="8">
    <source>
        <dbReference type="PROSITE" id="PS50048"/>
    </source>
</evidence>
<proteinExistence type="predicted"/>
<protein>
    <recommendedName>
        <fullName evidence="8">Zn(2)-C6 fungal-type domain-containing protein</fullName>
    </recommendedName>
</protein>
<organism evidence="9 10">
    <name type="scientific">Aspergillus turcosus</name>
    <dbReference type="NCBI Taxonomy" id="1245748"/>
    <lineage>
        <taxon>Eukaryota</taxon>
        <taxon>Fungi</taxon>
        <taxon>Dikarya</taxon>
        <taxon>Ascomycota</taxon>
        <taxon>Pezizomycotina</taxon>
        <taxon>Eurotiomycetes</taxon>
        <taxon>Eurotiomycetidae</taxon>
        <taxon>Eurotiales</taxon>
        <taxon>Aspergillaceae</taxon>
        <taxon>Aspergillus</taxon>
        <taxon>Aspergillus subgen. Fumigati</taxon>
    </lineage>
</organism>
<dbReference type="GO" id="GO:0003677">
    <property type="term" value="F:DNA binding"/>
    <property type="evidence" value="ECO:0007669"/>
    <property type="project" value="UniProtKB-KW"/>
</dbReference>
<dbReference type="AlphaFoldDB" id="A0A3R7HUY5"/>
<evidence type="ECO:0000256" key="2">
    <source>
        <dbReference type="ARBA" id="ARBA00022723"/>
    </source>
</evidence>
<keyword evidence="3" id="KW-0805">Transcription regulation</keyword>
<dbReference type="PANTHER" id="PTHR31001:SF57">
    <property type="entry name" value="ZN(II)2CYS6 TRANSCRIPTION FACTOR (EUROFUNG)"/>
    <property type="match status" value="1"/>
</dbReference>
<dbReference type="SMART" id="SM00906">
    <property type="entry name" value="Fungal_trans"/>
    <property type="match status" value="1"/>
</dbReference>
<dbReference type="SUPFAM" id="SSF57701">
    <property type="entry name" value="Zn2/Cys6 DNA-binding domain"/>
    <property type="match status" value="1"/>
</dbReference>
<dbReference type="SMART" id="SM00066">
    <property type="entry name" value="GAL4"/>
    <property type="match status" value="1"/>
</dbReference>
<reference evidence="9 10" key="1">
    <citation type="submission" date="2018-08" db="EMBL/GenBank/DDBJ databases">
        <title>Draft genome sequences of two Aspergillus turcosus clinical strains isolated from bronchoalveolar lavage fluid: one azole-susceptible and the other azole-resistant.</title>
        <authorList>
            <person name="Parent-Michaud M."/>
            <person name="Dufresne P.J."/>
            <person name="Fournier E."/>
            <person name="Martineau C."/>
            <person name="Moreira S."/>
            <person name="Perkins V."/>
            <person name="De Repentigny L."/>
            <person name="Dufresne S.F."/>
        </authorList>
    </citation>
    <scope>NUCLEOTIDE SEQUENCE [LARGE SCALE GENOMIC DNA]</scope>
    <source>
        <strain evidence="9">HMR AF 1038</strain>
    </source>
</reference>
<evidence type="ECO:0000313" key="9">
    <source>
        <dbReference type="EMBL" id="RLL97486.1"/>
    </source>
</evidence>
<evidence type="ECO:0000256" key="1">
    <source>
        <dbReference type="ARBA" id="ARBA00004123"/>
    </source>
</evidence>
<dbReference type="Gene3D" id="4.10.240.10">
    <property type="entry name" value="Zn(2)-C6 fungal-type DNA-binding domain"/>
    <property type="match status" value="1"/>
</dbReference>
<comment type="caution">
    <text evidence="9">The sequence shown here is derived from an EMBL/GenBank/DDBJ whole genome shotgun (WGS) entry which is preliminary data.</text>
</comment>
<keyword evidence="2" id="KW-0479">Metal-binding</keyword>
<dbReference type="Proteomes" id="UP000215289">
    <property type="component" value="Unassembled WGS sequence"/>
</dbReference>
<dbReference type="InterPro" id="IPR001138">
    <property type="entry name" value="Zn2Cys6_DnaBD"/>
</dbReference>
<dbReference type="PANTHER" id="PTHR31001">
    <property type="entry name" value="UNCHARACTERIZED TRANSCRIPTIONAL REGULATORY PROTEIN"/>
    <property type="match status" value="1"/>
</dbReference>
<dbReference type="OrthoDB" id="424974at2759"/>
<keyword evidence="10" id="KW-1185">Reference proteome</keyword>
<dbReference type="InterPro" id="IPR050613">
    <property type="entry name" value="Sec_Metabolite_Reg"/>
</dbReference>
<dbReference type="GO" id="GO:0000981">
    <property type="term" value="F:DNA-binding transcription factor activity, RNA polymerase II-specific"/>
    <property type="evidence" value="ECO:0007669"/>
    <property type="project" value="InterPro"/>
</dbReference>
<dbReference type="PROSITE" id="PS00463">
    <property type="entry name" value="ZN2_CY6_FUNGAL_1"/>
    <property type="match status" value="1"/>
</dbReference>
<evidence type="ECO:0000256" key="4">
    <source>
        <dbReference type="ARBA" id="ARBA00023125"/>
    </source>
</evidence>
<dbReference type="Pfam" id="PF00172">
    <property type="entry name" value="Zn_clus"/>
    <property type="match status" value="1"/>
</dbReference>
<dbReference type="GO" id="GO:0005634">
    <property type="term" value="C:nucleus"/>
    <property type="evidence" value="ECO:0007669"/>
    <property type="project" value="UniProtKB-SubCell"/>
</dbReference>
<evidence type="ECO:0000313" key="10">
    <source>
        <dbReference type="Proteomes" id="UP000215289"/>
    </source>
</evidence>
<evidence type="ECO:0000256" key="3">
    <source>
        <dbReference type="ARBA" id="ARBA00023015"/>
    </source>
</evidence>
<dbReference type="GO" id="GO:0006351">
    <property type="term" value="P:DNA-templated transcription"/>
    <property type="evidence" value="ECO:0007669"/>
    <property type="project" value="InterPro"/>
</dbReference>
<gene>
    <name evidence="9" type="ORF">CFD26_101111</name>
</gene>
<evidence type="ECO:0000256" key="5">
    <source>
        <dbReference type="ARBA" id="ARBA00023163"/>
    </source>
</evidence>
<keyword evidence="4" id="KW-0238">DNA-binding</keyword>
<evidence type="ECO:0000256" key="6">
    <source>
        <dbReference type="ARBA" id="ARBA00023242"/>
    </source>
</evidence>
<keyword evidence="5" id="KW-0804">Transcription</keyword>
<comment type="subcellular location">
    <subcellularLocation>
        <location evidence="1">Nucleus</location>
    </subcellularLocation>
</comment>
<name>A0A3R7HUY5_9EURO</name>
<dbReference type="GO" id="GO:0008270">
    <property type="term" value="F:zinc ion binding"/>
    <property type="evidence" value="ECO:0007669"/>
    <property type="project" value="InterPro"/>
</dbReference>
<keyword evidence="6" id="KW-0539">Nucleus</keyword>
<accession>A0A3R7HUY5</accession>
<sequence length="601" mass="68602">MDIRRYNVERSCLRCHQRKVRCDKGSPCAACVRSKVPCQYPGHNRVQRRPPKATSADVVSRIDQLERAVSELTRRPSTVRSIHDEDTDVTRTPAPERQPRQGLLARDGRYIDEHLLSGFLEKDKELQTAIGTPRSVGKSPGRQSPLRVEGLITNSLREHIDFQALQPSRWQATQLWQIFLGRVDPVVKVLHIPSTQPRVFAAINQPRDVTADVHALLFAIFFAATTSLLSDDPMREEIRSDIRRYQQGVELALYRSSFLDAPTLTSLQAVAIYQTCLRYHNSGRSNWTLHGLTTRAAQSIGLHRDGRHFNLSPLECELRRRLWWHIVTCDQRAAEDHGVSIIAHNEPCDTNLPSNLDDQDLSATATVPPAPQSRWTEMTFPLITIQINRQLHEISRKTSQGVSPDPLVRELKDYMQRNYLQHGDANIPIHRHGLLLADVLTMKVAVYARQKALQQSQGQQCPHNESSTAQETLAMACHGLECGLEMQTNDLLRGFRWLTTTFTQYHLMSYVLWHLCVYPASLHVERAWRNVEATFEAVERDPSWPDPGPKWAVISQLRAKALRAREGLTNKQVDVQENGQENVLDWGNWDLEFFAFGEWTV</sequence>
<dbReference type="Pfam" id="PF04082">
    <property type="entry name" value="Fungal_trans"/>
    <property type="match status" value="1"/>
</dbReference>
<dbReference type="CDD" id="cd12148">
    <property type="entry name" value="fungal_TF_MHR"/>
    <property type="match status" value="1"/>
</dbReference>
<dbReference type="CDD" id="cd00067">
    <property type="entry name" value="GAL4"/>
    <property type="match status" value="1"/>
</dbReference>
<dbReference type="STRING" id="1245748.A0A3R7HUY5"/>
<dbReference type="InterPro" id="IPR007219">
    <property type="entry name" value="XnlR_reg_dom"/>
</dbReference>
<feature type="domain" description="Zn(2)-C6 fungal-type" evidence="8">
    <location>
        <begin position="11"/>
        <end position="40"/>
    </location>
</feature>
<dbReference type="InterPro" id="IPR036864">
    <property type="entry name" value="Zn2-C6_fun-type_DNA-bd_sf"/>
</dbReference>
<dbReference type="EMBL" id="NIDN02000076">
    <property type="protein sequence ID" value="RLL97486.1"/>
    <property type="molecule type" value="Genomic_DNA"/>
</dbReference>
<dbReference type="PROSITE" id="PS50048">
    <property type="entry name" value="ZN2_CY6_FUNGAL_2"/>
    <property type="match status" value="1"/>
</dbReference>
<evidence type="ECO:0000256" key="7">
    <source>
        <dbReference type="SAM" id="MobiDB-lite"/>
    </source>
</evidence>
<feature type="region of interest" description="Disordered" evidence="7">
    <location>
        <begin position="72"/>
        <end position="98"/>
    </location>
</feature>